<dbReference type="OrthoDB" id="8231143at2"/>
<feature type="chain" id="PRO_5021231402" evidence="2">
    <location>
        <begin position="32"/>
        <end position="226"/>
    </location>
</feature>
<dbReference type="AlphaFoldDB" id="A0A4Y9LKG0"/>
<feature type="signal peptide" evidence="2">
    <location>
        <begin position="1"/>
        <end position="31"/>
    </location>
</feature>
<evidence type="ECO:0000256" key="1">
    <source>
        <dbReference type="SAM" id="MobiDB-lite"/>
    </source>
</evidence>
<keyword evidence="2" id="KW-0732">Signal</keyword>
<proteinExistence type="predicted"/>
<comment type="caution">
    <text evidence="3">The sequence shown here is derived from an EMBL/GenBank/DDBJ whole genome shotgun (WGS) entry which is preliminary data.</text>
</comment>
<gene>
    <name evidence="3" type="ORF">E4K65_33540</name>
</gene>
<dbReference type="Proteomes" id="UP000297966">
    <property type="component" value="Unassembled WGS sequence"/>
</dbReference>
<organism evidence="3 4">
    <name type="scientific">Bradyrhizobium niftali</name>
    <dbReference type="NCBI Taxonomy" id="2560055"/>
    <lineage>
        <taxon>Bacteria</taxon>
        <taxon>Pseudomonadati</taxon>
        <taxon>Pseudomonadota</taxon>
        <taxon>Alphaproteobacteria</taxon>
        <taxon>Hyphomicrobiales</taxon>
        <taxon>Nitrobacteraceae</taxon>
        <taxon>Bradyrhizobium</taxon>
    </lineage>
</organism>
<keyword evidence="4" id="KW-1185">Reference proteome</keyword>
<evidence type="ECO:0000313" key="4">
    <source>
        <dbReference type="Proteomes" id="UP000297966"/>
    </source>
</evidence>
<dbReference type="EMBL" id="SPQT01000025">
    <property type="protein sequence ID" value="TFV43157.1"/>
    <property type="molecule type" value="Genomic_DNA"/>
</dbReference>
<name>A0A4Y9LKG0_9BRAD</name>
<evidence type="ECO:0000256" key="2">
    <source>
        <dbReference type="SAM" id="SignalP"/>
    </source>
</evidence>
<reference evidence="3 4" key="1">
    <citation type="submission" date="2019-03" db="EMBL/GenBank/DDBJ databases">
        <title>Bradyrhizobium diversity isolated from nodules of Chamaecrista fasciculata.</title>
        <authorList>
            <person name="Klepa M.S."/>
            <person name="Urquiaga M.O."/>
            <person name="Hungria M."/>
            <person name="Delamuta J.R."/>
        </authorList>
    </citation>
    <scope>NUCLEOTIDE SEQUENCE [LARGE SCALE GENOMIC DNA]</scope>
    <source>
        <strain evidence="3 4">CNPSo 3448</strain>
    </source>
</reference>
<dbReference type="RefSeq" id="WP_135177776.1">
    <property type="nucleotide sequence ID" value="NZ_SPQT01000025.1"/>
</dbReference>
<sequence length="226" mass="22250">MSITGRRLSSKLMFSAMFCAFAFCLPKGAFAACVNDPDTAQKAAAFTTNPSSLLEGPNGPRSPDDVAADVQTFVASYPQALPAVLAILKDLENKGPSSSALQKAIGTGLGKAANVCKTTDLTFSLEIQGDLGAAGSADANAQYAALTGNDPTRSVALSGATTGSSGGVGGQTSATGGTSATGSSFQTFVANSVSNNPTNYFSSSVSGAGSAGGTTTAIVCTVSGSC</sequence>
<feature type="region of interest" description="Disordered" evidence="1">
    <location>
        <begin position="155"/>
        <end position="179"/>
    </location>
</feature>
<protein>
    <submittedName>
        <fullName evidence="3">Uncharacterized protein</fullName>
    </submittedName>
</protein>
<accession>A0A4Y9LKG0</accession>
<evidence type="ECO:0000313" key="3">
    <source>
        <dbReference type="EMBL" id="TFV43157.1"/>
    </source>
</evidence>